<organism evidence="2 3">
    <name type="scientific">Mesoflavibacter zeaxanthinifaciens subsp. sabulilitoris</name>
    <dbReference type="NCBI Taxonomy" id="1520893"/>
    <lineage>
        <taxon>Bacteria</taxon>
        <taxon>Pseudomonadati</taxon>
        <taxon>Bacteroidota</taxon>
        <taxon>Flavobacteriia</taxon>
        <taxon>Flavobacteriales</taxon>
        <taxon>Flavobacteriaceae</taxon>
        <taxon>Mesoflavibacter</taxon>
    </lineage>
</organism>
<name>A0A2T1NBQ8_9FLAO</name>
<dbReference type="InterPro" id="IPR036163">
    <property type="entry name" value="HMA_dom_sf"/>
</dbReference>
<gene>
    <name evidence="2" type="ORF">C7H61_08560</name>
</gene>
<evidence type="ECO:0000313" key="3">
    <source>
        <dbReference type="Proteomes" id="UP000238430"/>
    </source>
</evidence>
<accession>A0A2T1NBQ8</accession>
<dbReference type="Proteomes" id="UP000238430">
    <property type="component" value="Unassembled WGS sequence"/>
</dbReference>
<evidence type="ECO:0000313" key="2">
    <source>
        <dbReference type="EMBL" id="PSG89847.1"/>
    </source>
</evidence>
<sequence length="164" mass="17869">MNFSKKNHEHKNKNVIDVSKKVILSVAVIAALGLTSCKNETKKETETTTTEMSKDMAMTDLSFGVRGNCGMCKSTIEKAANSVEGVASANWDVDKKKIDVSFDDTKTDAMTIHKAIAASGYDTEKVAGDEEAYKNLPGCCQYDHDMAMNQSGDGESEDHSNHNH</sequence>
<dbReference type="SUPFAM" id="SSF55008">
    <property type="entry name" value="HMA, heavy metal-associated domain"/>
    <property type="match status" value="1"/>
</dbReference>
<comment type="caution">
    <text evidence="2">The sequence shown here is derived from an EMBL/GenBank/DDBJ whole genome shotgun (WGS) entry which is preliminary data.</text>
</comment>
<dbReference type="AlphaFoldDB" id="A0A2T1NBQ8"/>
<keyword evidence="3" id="KW-1185">Reference proteome</keyword>
<dbReference type="RefSeq" id="WP_106678906.1">
    <property type="nucleotide sequence ID" value="NZ_JACHWV010000008.1"/>
</dbReference>
<proteinExistence type="predicted"/>
<dbReference type="Gene3D" id="3.30.70.100">
    <property type="match status" value="1"/>
</dbReference>
<dbReference type="GO" id="GO:0046872">
    <property type="term" value="F:metal ion binding"/>
    <property type="evidence" value="ECO:0007669"/>
    <property type="project" value="InterPro"/>
</dbReference>
<evidence type="ECO:0000259" key="1">
    <source>
        <dbReference type="PROSITE" id="PS50846"/>
    </source>
</evidence>
<dbReference type="EMBL" id="PXOT01000023">
    <property type="protein sequence ID" value="PSG89847.1"/>
    <property type="molecule type" value="Genomic_DNA"/>
</dbReference>
<dbReference type="InterPro" id="IPR006121">
    <property type="entry name" value="HMA_dom"/>
</dbReference>
<reference evidence="2 3" key="1">
    <citation type="submission" date="2018-03" db="EMBL/GenBank/DDBJ databases">
        <title>Mesoflavibacter sp. HG37 and Mesoflavibacter sp. HG96 sp.nov., two marine bacteria isolated from seawater of Western Pacific Ocean.</title>
        <authorList>
            <person name="Cheng H."/>
            <person name="Wu Y.-H."/>
            <person name="Guo L.-L."/>
            <person name="Xu X.-W."/>
        </authorList>
    </citation>
    <scope>NUCLEOTIDE SEQUENCE [LARGE SCALE GENOMIC DNA]</scope>
    <source>
        <strain evidence="2 3">KCTC 42117</strain>
    </source>
</reference>
<feature type="domain" description="HMA" evidence="1">
    <location>
        <begin position="52"/>
        <end position="124"/>
    </location>
</feature>
<dbReference type="Pfam" id="PF00403">
    <property type="entry name" value="HMA"/>
    <property type="match status" value="1"/>
</dbReference>
<dbReference type="OrthoDB" id="5513217at2"/>
<dbReference type="CDD" id="cd00371">
    <property type="entry name" value="HMA"/>
    <property type="match status" value="1"/>
</dbReference>
<dbReference type="PROSITE" id="PS50846">
    <property type="entry name" value="HMA_2"/>
    <property type="match status" value="1"/>
</dbReference>
<protein>
    <submittedName>
        <fullName evidence="2">Heavy metal transporter</fullName>
    </submittedName>
</protein>